<dbReference type="VEuPathDB" id="FungiDB:EYZ11_008641"/>
<comment type="caution">
    <text evidence="1">The sequence shown here is derived from an EMBL/GenBank/DDBJ whole genome shotgun (WGS) entry which is preliminary data.</text>
</comment>
<accession>A0A5M9N1M7</accession>
<gene>
    <name evidence="1" type="ORF">ATNIH1004_000430</name>
</gene>
<name>A0A5M9N1M7_9EURO</name>
<reference evidence="1 2" key="1">
    <citation type="submission" date="2019-08" db="EMBL/GenBank/DDBJ databases">
        <title>The genome sequence of a newly discovered highly antifungal drug resistant Aspergillus species, Aspergillus tanneri NIH 1004.</title>
        <authorList>
            <person name="Mounaud S."/>
            <person name="Singh I."/>
            <person name="Joardar V."/>
            <person name="Pakala S."/>
            <person name="Pakala S."/>
            <person name="Venepally P."/>
            <person name="Chung J.K."/>
            <person name="Losada L."/>
            <person name="Nierman W.C."/>
        </authorList>
    </citation>
    <scope>NUCLEOTIDE SEQUENCE [LARGE SCALE GENOMIC DNA]</scope>
    <source>
        <strain evidence="1 2">NIH1004</strain>
    </source>
</reference>
<sequence length="157" mass="18048">MGRSTRLCLPLQVFQYIFRTFLGLRFLDDVLEKEDLDVSLRLFVHHPLICRIFLDGWHYEAPTLFDTPDGEDEQIWTHRSIAKEKKNPRGLHTLENQRLSGLSAVISPVATRQSLSPNHRPRAMHENRHVGLPAGKNACKALAIQNYHWARDGNETA</sequence>
<dbReference type="AlphaFoldDB" id="A0A5M9N1M7"/>
<evidence type="ECO:0000313" key="1">
    <source>
        <dbReference type="EMBL" id="KAA8651540.1"/>
    </source>
</evidence>
<dbReference type="OrthoDB" id="5280464at2759"/>
<dbReference type="Proteomes" id="UP000324241">
    <property type="component" value="Unassembled WGS sequence"/>
</dbReference>
<proteinExistence type="predicted"/>
<dbReference type="EMBL" id="QUQM01000002">
    <property type="protein sequence ID" value="KAA8651540.1"/>
    <property type="molecule type" value="Genomic_DNA"/>
</dbReference>
<protein>
    <submittedName>
        <fullName evidence="1">Uncharacterized protein</fullName>
    </submittedName>
</protein>
<organism evidence="1 2">
    <name type="scientific">Aspergillus tanneri</name>
    <dbReference type="NCBI Taxonomy" id="1220188"/>
    <lineage>
        <taxon>Eukaryota</taxon>
        <taxon>Fungi</taxon>
        <taxon>Dikarya</taxon>
        <taxon>Ascomycota</taxon>
        <taxon>Pezizomycotina</taxon>
        <taxon>Eurotiomycetes</taxon>
        <taxon>Eurotiomycetidae</taxon>
        <taxon>Eurotiales</taxon>
        <taxon>Aspergillaceae</taxon>
        <taxon>Aspergillus</taxon>
        <taxon>Aspergillus subgen. Circumdati</taxon>
    </lineage>
</organism>
<dbReference type="RefSeq" id="XP_033430901.1">
    <property type="nucleotide sequence ID" value="XM_033565144.1"/>
</dbReference>
<evidence type="ECO:0000313" key="2">
    <source>
        <dbReference type="Proteomes" id="UP000324241"/>
    </source>
</evidence>
<dbReference type="GeneID" id="54323132"/>